<dbReference type="GO" id="GO:0004519">
    <property type="term" value="F:endonuclease activity"/>
    <property type="evidence" value="ECO:0007669"/>
    <property type="project" value="UniProtKB-KW"/>
</dbReference>
<feature type="domain" description="Type I restriction modification DNA specificity" evidence="5">
    <location>
        <begin position="243"/>
        <end position="420"/>
    </location>
</feature>
<evidence type="ECO:0000256" key="2">
    <source>
        <dbReference type="ARBA" id="ARBA00022747"/>
    </source>
</evidence>
<evidence type="ECO:0000259" key="5">
    <source>
        <dbReference type="Pfam" id="PF01420"/>
    </source>
</evidence>
<proteinExistence type="inferred from homology"/>
<dbReference type="InterPro" id="IPR051212">
    <property type="entry name" value="Type-I_RE_S_subunit"/>
</dbReference>
<dbReference type="GO" id="GO:0003677">
    <property type="term" value="F:DNA binding"/>
    <property type="evidence" value="ECO:0007669"/>
    <property type="project" value="UniProtKB-KW"/>
</dbReference>
<organism evidence="6 7">
    <name type="scientific">Methanococcus maripaludis</name>
    <name type="common">Methanococcus deltae</name>
    <dbReference type="NCBI Taxonomy" id="39152"/>
    <lineage>
        <taxon>Archaea</taxon>
        <taxon>Methanobacteriati</taxon>
        <taxon>Methanobacteriota</taxon>
        <taxon>Methanomada group</taxon>
        <taxon>Methanococci</taxon>
        <taxon>Methanococcales</taxon>
        <taxon>Methanococcaceae</taxon>
        <taxon>Methanococcus</taxon>
    </lineage>
</organism>
<evidence type="ECO:0000313" key="7">
    <source>
        <dbReference type="Proteomes" id="UP000536195"/>
    </source>
</evidence>
<reference evidence="6 7" key="1">
    <citation type="submission" date="2020-08" db="EMBL/GenBank/DDBJ databases">
        <title>Genomic Encyclopedia of Type Strains, Phase IV (KMG-V): Genome sequencing to study the core and pangenomes of soil and plant-associated prokaryotes.</title>
        <authorList>
            <person name="Whitman W."/>
        </authorList>
    </citation>
    <scope>NUCLEOTIDE SEQUENCE [LARGE SCALE GENOMIC DNA]</scope>
    <source>
        <strain evidence="6 7">C11</strain>
    </source>
</reference>
<dbReference type="Proteomes" id="UP000536195">
    <property type="component" value="Unassembled WGS sequence"/>
</dbReference>
<gene>
    <name evidence="6" type="ORF">HNP92_000898</name>
</gene>
<dbReference type="InterPro" id="IPR000055">
    <property type="entry name" value="Restrct_endonuc_typeI_TRD"/>
</dbReference>
<dbReference type="Pfam" id="PF01420">
    <property type="entry name" value="Methylase_S"/>
    <property type="match status" value="2"/>
</dbReference>
<dbReference type="RefSeq" id="WP_184229999.1">
    <property type="nucleotide sequence ID" value="NZ_JACHEC010000002.1"/>
</dbReference>
<dbReference type="AlphaFoldDB" id="A0A7J9S6R8"/>
<dbReference type="InterPro" id="IPR044946">
    <property type="entry name" value="Restrct_endonuc_typeI_TRD_sf"/>
</dbReference>
<keyword evidence="2" id="KW-0680">Restriction system</keyword>
<dbReference type="GO" id="GO:0009307">
    <property type="term" value="P:DNA restriction-modification system"/>
    <property type="evidence" value="ECO:0007669"/>
    <property type="project" value="UniProtKB-KW"/>
</dbReference>
<comment type="similarity">
    <text evidence="1">Belongs to the type-I restriction system S methylase family.</text>
</comment>
<evidence type="ECO:0000256" key="4">
    <source>
        <dbReference type="SAM" id="Coils"/>
    </source>
</evidence>
<dbReference type="CDD" id="cd17246">
    <property type="entry name" value="RMtype1_S_SonII-TRD2-CR2_like"/>
    <property type="match status" value="1"/>
</dbReference>
<keyword evidence="6" id="KW-0540">Nuclease</keyword>
<evidence type="ECO:0000256" key="3">
    <source>
        <dbReference type="ARBA" id="ARBA00023125"/>
    </source>
</evidence>
<evidence type="ECO:0000313" key="6">
    <source>
        <dbReference type="EMBL" id="MBB6401593.1"/>
    </source>
</evidence>
<dbReference type="PANTHER" id="PTHR43140:SF1">
    <property type="entry name" value="TYPE I RESTRICTION ENZYME ECOKI SPECIFICITY SUBUNIT"/>
    <property type="match status" value="1"/>
</dbReference>
<keyword evidence="3" id="KW-0238">DNA-binding</keyword>
<protein>
    <submittedName>
        <fullName evidence="6">Restriction endonuclease S subunit</fullName>
    </submittedName>
</protein>
<feature type="domain" description="Type I restriction modification DNA specificity" evidence="5">
    <location>
        <begin position="45"/>
        <end position="177"/>
    </location>
</feature>
<keyword evidence="4" id="KW-0175">Coiled coil</keyword>
<accession>A0A7J9S6R8</accession>
<feature type="coiled-coil region" evidence="4">
    <location>
        <begin position="398"/>
        <end position="425"/>
    </location>
</feature>
<sequence>MNNFTFKDILTQYKNKHYVEDEVEYKQVTVSKQGTVSFRGTKKGIEIGRKRQYVIDLKNNPYTLIFTRQGIYDGAIGMAPNEVDCAVVTENMPMFNVNTEKIHPEYLIHYLNSKEFKKSLDTIVPSGTAQKSIHERQFINLPINIPKMENQSKIVNLLNAFFEKRNLFENQITFQLEHASKLRQSILQDAVQGKLTTQNPKDNAKELLKKIETEKQKLIKEKKIKSEKPLSEISKDEIPFEIPENWVWCKLGDICNKITDGTHHSPKNYENGDVMYVTAKNIKPWGIDLTGITYVSAKDHDEIYSRCDPEFGDILYIKDGATTGIVTLNNLNDRFSMLSSVALLKTGEYIENKFLKYLMSSPYFYNYVREDMTGVAITRVTLIKLKKTKLPLPPLEEQQRIVQKVDELMELCDELEQNIEKSKNYSEMLMQSVLQEAFKN</sequence>
<name>A0A7J9S6R8_METMI</name>
<dbReference type="EMBL" id="JACHEC010000002">
    <property type="protein sequence ID" value="MBB6401593.1"/>
    <property type="molecule type" value="Genomic_DNA"/>
</dbReference>
<dbReference type="PANTHER" id="PTHR43140">
    <property type="entry name" value="TYPE-1 RESTRICTION ENZYME ECOKI SPECIFICITY PROTEIN"/>
    <property type="match status" value="1"/>
</dbReference>
<dbReference type="SUPFAM" id="SSF116734">
    <property type="entry name" value="DNA methylase specificity domain"/>
    <property type="match status" value="2"/>
</dbReference>
<feature type="coiled-coil region" evidence="4">
    <location>
        <begin position="201"/>
        <end position="228"/>
    </location>
</feature>
<evidence type="ECO:0000256" key="1">
    <source>
        <dbReference type="ARBA" id="ARBA00010923"/>
    </source>
</evidence>
<keyword evidence="6" id="KW-0378">Hydrolase</keyword>
<keyword evidence="6" id="KW-0255">Endonuclease</keyword>
<comment type="caution">
    <text evidence="6">The sequence shown here is derived from an EMBL/GenBank/DDBJ whole genome shotgun (WGS) entry which is preliminary data.</text>
</comment>
<dbReference type="Gene3D" id="3.90.220.20">
    <property type="entry name" value="DNA methylase specificity domains"/>
    <property type="match status" value="2"/>
</dbReference>